<accession>A0A1C6WE51</accession>
<gene>
    <name evidence="3" type="ORF">PCHAJ_000501400</name>
</gene>
<evidence type="ECO:0000256" key="1">
    <source>
        <dbReference type="SAM" id="Coils"/>
    </source>
</evidence>
<reference evidence="3" key="1">
    <citation type="submission" date="2016-08" db="EMBL/GenBank/DDBJ databases">
        <authorList>
            <consortium name="Pathogen Informatics"/>
        </authorList>
    </citation>
    <scope>NUCLEOTIDE SEQUENCE</scope>
    <source>
        <strain evidence="3">AJ</strain>
    </source>
</reference>
<keyword evidence="2" id="KW-0472">Membrane</keyword>
<keyword evidence="1" id="KW-0175">Coiled coil</keyword>
<dbReference type="AlphaFoldDB" id="A0A1C6WE51"/>
<dbReference type="EMBL" id="FMIL01000136">
    <property type="protein sequence ID" value="SCL85413.1"/>
    <property type="molecule type" value="Genomic_DNA"/>
</dbReference>
<organism evidence="3">
    <name type="scientific">Plasmodium chabaudi chabaudi</name>
    <dbReference type="NCBI Taxonomy" id="31271"/>
    <lineage>
        <taxon>Eukaryota</taxon>
        <taxon>Sar</taxon>
        <taxon>Alveolata</taxon>
        <taxon>Apicomplexa</taxon>
        <taxon>Aconoidasida</taxon>
        <taxon>Haemosporida</taxon>
        <taxon>Plasmodiidae</taxon>
        <taxon>Plasmodium</taxon>
        <taxon>Plasmodium (Vinckeia)</taxon>
    </lineage>
</organism>
<feature type="transmembrane region" description="Helical" evidence="2">
    <location>
        <begin position="256"/>
        <end position="278"/>
    </location>
</feature>
<protein>
    <submittedName>
        <fullName evidence="3">CIR protein</fullName>
    </submittedName>
</protein>
<feature type="coiled-coil region" evidence="1">
    <location>
        <begin position="171"/>
        <end position="198"/>
    </location>
</feature>
<dbReference type="Proteomes" id="UP000507163">
    <property type="component" value="Unassembled WGS sequence"/>
</dbReference>
<keyword evidence="2" id="KW-0812">Transmembrane</keyword>
<proteinExistence type="predicted"/>
<keyword evidence="2" id="KW-1133">Transmembrane helix</keyword>
<dbReference type="InterPro" id="IPR006477">
    <property type="entry name" value="Yir_bir_cir"/>
</dbReference>
<name>A0A1C6WE51_PLACU</name>
<sequence>MDEKVCKIFESIWKDFPDTLSDGNYKFKDGKTLQPYCGKQHTVNCECDTDKIMAGWIYLFKKHDESDLIKDSAPNSMNIVEYIIIWLIYMLKLKDDNTITNLKEAFKSYIDDRGGHNLTSTDKDYSEFIEKLIVNKNYLVDMDKNIIFKFYEAFKILCSMYNDINSNTSDCTKHNAKAKELADKYQNLLNNINTKDSQHSQMLSILSTDYDKFKKYCNEKCTGCSSIPPLPTTKTTQISPHISEDASSSSSIASKFIPVLSVFVAIPIFLGIAYKYSLFGIGKRSQKRYLREKRKKAKRKVYNYILLEERDYSRNSNNY</sequence>
<dbReference type="NCBIfam" id="TIGR01590">
    <property type="entry name" value="yir-bir-cir_Pla"/>
    <property type="match status" value="1"/>
</dbReference>
<evidence type="ECO:0000256" key="2">
    <source>
        <dbReference type="SAM" id="Phobius"/>
    </source>
</evidence>
<evidence type="ECO:0000313" key="3">
    <source>
        <dbReference type="EMBL" id="SCL85413.1"/>
    </source>
</evidence>
<dbReference type="Pfam" id="PF06022">
    <property type="entry name" value="Cir_Bir_Yir"/>
    <property type="match status" value="1"/>
</dbReference>